<evidence type="ECO:0000256" key="1">
    <source>
        <dbReference type="SAM" id="MobiDB-lite"/>
    </source>
</evidence>
<feature type="compositionally biased region" description="Acidic residues" evidence="1">
    <location>
        <begin position="619"/>
        <end position="633"/>
    </location>
</feature>
<gene>
    <name evidence="3" type="ORF">RJT34_08952</name>
</gene>
<feature type="domain" description="FMR1-interacting protein 1 conserved" evidence="2">
    <location>
        <begin position="357"/>
        <end position="400"/>
    </location>
</feature>
<feature type="compositionally biased region" description="Polar residues" evidence="1">
    <location>
        <begin position="235"/>
        <end position="253"/>
    </location>
</feature>
<feature type="compositionally biased region" description="Basic residues" evidence="1">
    <location>
        <begin position="458"/>
        <end position="468"/>
    </location>
</feature>
<accession>A0AAN9K6C8</accession>
<dbReference type="GO" id="GO:0005634">
    <property type="term" value="C:nucleus"/>
    <property type="evidence" value="ECO:0007669"/>
    <property type="project" value="TreeGrafter"/>
</dbReference>
<dbReference type="Proteomes" id="UP001359559">
    <property type="component" value="Unassembled WGS sequence"/>
</dbReference>
<feature type="compositionally biased region" description="Polar residues" evidence="1">
    <location>
        <begin position="367"/>
        <end position="377"/>
    </location>
</feature>
<feature type="compositionally biased region" description="Low complexity" evidence="1">
    <location>
        <begin position="254"/>
        <end position="270"/>
    </location>
</feature>
<comment type="caution">
    <text evidence="3">The sequence shown here is derived from an EMBL/GenBank/DDBJ whole genome shotgun (WGS) entry which is preliminary data.</text>
</comment>
<evidence type="ECO:0000313" key="3">
    <source>
        <dbReference type="EMBL" id="KAK7311063.1"/>
    </source>
</evidence>
<feature type="compositionally biased region" description="Basic and acidic residues" evidence="1">
    <location>
        <begin position="354"/>
        <end position="365"/>
    </location>
</feature>
<feature type="region of interest" description="Disordered" evidence="1">
    <location>
        <begin position="210"/>
        <end position="401"/>
    </location>
</feature>
<proteinExistence type="predicted"/>
<dbReference type="InterPro" id="IPR039136">
    <property type="entry name" value="NUFIP1-like"/>
</dbReference>
<evidence type="ECO:0000313" key="4">
    <source>
        <dbReference type="Proteomes" id="UP001359559"/>
    </source>
</evidence>
<dbReference type="GO" id="GO:0003723">
    <property type="term" value="F:RNA binding"/>
    <property type="evidence" value="ECO:0007669"/>
    <property type="project" value="InterPro"/>
</dbReference>
<dbReference type="PANTHER" id="PTHR13309">
    <property type="entry name" value="NUCLEAR FRAGILE X MENTAL RETARDATION PROTEIN INTERACTING PROTEIN 1"/>
    <property type="match status" value="1"/>
</dbReference>
<feature type="compositionally biased region" description="Polar residues" evidence="1">
    <location>
        <begin position="438"/>
        <end position="448"/>
    </location>
</feature>
<dbReference type="AlphaFoldDB" id="A0AAN9K6C8"/>
<feature type="region of interest" description="Disordered" evidence="1">
    <location>
        <begin position="574"/>
        <end position="633"/>
    </location>
</feature>
<dbReference type="EMBL" id="JAYKXN010000002">
    <property type="protein sequence ID" value="KAK7311063.1"/>
    <property type="molecule type" value="Genomic_DNA"/>
</dbReference>
<sequence length="633" mass="70849">MSSNNNPSKTQPTFLNAPNNNNNNNHFYLQNNGVGNHQGHNLMPPFMQPPMNTAPFMNGASNQHFLPLQNNQLHLPHMGLAGPQQGQSHVGGLGPQNGVSNANFNPMIPVQGQFNMSQLQVQGQILAQSILNMLQQQPNVNMNMNVPNGQFCAQYPMQNMNQQLSMQISNPSQVVPYGMQMQPGSCSMFGFPNQVPQAMVPKNSMFSANPQLGIVPGNQVGPQIAPNERNPALPTASSNAFVSSTPFSSQQIQGNTSGSLNSNSGLNNKSQPSSFSKSRPQENPSSIVKTNVPNSNWKGSPSNNFKNKPNRGGFQGGFQKHKFHDNNNGKRRSGFPKEYQGKGPNTWRAGQDGLKSKEPKQEPERSFSVTYTEQEIQQWREARRKNHPSNNNTRKHSEQLEDSKVIDREVLQRELKAVLAKQAELGVEVAEIPSSYLKNSENQGVQNEGKNKHGENRKSRKRFNKKSDRRCRFGKKQKFADKDFSESPCLKKRRPTLLQKLLSADIKRDKSYLLQVFRFMVINSFFKDYPDKPLRYPSLVIKENGIEGDVEETCLHTQKDVIKHKNKKAVQKIVNNGNGHDSEDEDNDDDGDNENESIINDNPHKEPSSLSKRHCDSGEGIEESDEEEGEIIE</sequence>
<evidence type="ECO:0000259" key="2">
    <source>
        <dbReference type="Pfam" id="PF10453"/>
    </source>
</evidence>
<feature type="compositionally biased region" description="Basic residues" evidence="1">
    <location>
        <begin position="319"/>
        <end position="334"/>
    </location>
</feature>
<dbReference type="Pfam" id="PF10453">
    <property type="entry name" value="NUFIP1"/>
    <property type="match status" value="1"/>
</dbReference>
<dbReference type="PANTHER" id="PTHR13309:SF0">
    <property type="entry name" value="FMR1-INTERACTING PROTEIN NUFIP1"/>
    <property type="match status" value="1"/>
</dbReference>
<feature type="region of interest" description="Disordered" evidence="1">
    <location>
        <begin position="438"/>
        <end position="468"/>
    </location>
</feature>
<feature type="compositionally biased region" description="Basic and acidic residues" evidence="1">
    <location>
        <begin position="602"/>
        <end position="617"/>
    </location>
</feature>
<dbReference type="GO" id="GO:0000492">
    <property type="term" value="P:box C/D snoRNP assembly"/>
    <property type="evidence" value="ECO:0007669"/>
    <property type="project" value="TreeGrafter"/>
</dbReference>
<dbReference type="InterPro" id="IPR019496">
    <property type="entry name" value="NUFIP1_cons_dom"/>
</dbReference>
<feature type="compositionally biased region" description="Polar residues" evidence="1">
    <location>
        <begin position="271"/>
        <end position="307"/>
    </location>
</feature>
<organism evidence="3 4">
    <name type="scientific">Clitoria ternatea</name>
    <name type="common">Butterfly pea</name>
    <dbReference type="NCBI Taxonomy" id="43366"/>
    <lineage>
        <taxon>Eukaryota</taxon>
        <taxon>Viridiplantae</taxon>
        <taxon>Streptophyta</taxon>
        <taxon>Embryophyta</taxon>
        <taxon>Tracheophyta</taxon>
        <taxon>Spermatophyta</taxon>
        <taxon>Magnoliopsida</taxon>
        <taxon>eudicotyledons</taxon>
        <taxon>Gunneridae</taxon>
        <taxon>Pentapetalae</taxon>
        <taxon>rosids</taxon>
        <taxon>fabids</taxon>
        <taxon>Fabales</taxon>
        <taxon>Fabaceae</taxon>
        <taxon>Papilionoideae</taxon>
        <taxon>50 kb inversion clade</taxon>
        <taxon>NPAAA clade</taxon>
        <taxon>indigoferoid/millettioid clade</taxon>
        <taxon>Phaseoleae</taxon>
        <taxon>Clitoria</taxon>
    </lineage>
</organism>
<reference evidence="3 4" key="1">
    <citation type="submission" date="2024-01" db="EMBL/GenBank/DDBJ databases">
        <title>The genomes of 5 underutilized Papilionoideae crops provide insights into root nodulation and disease resistance.</title>
        <authorList>
            <person name="Yuan L."/>
        </authorList>
    </citation>
    <scope>NUCLEOTIDE SEQUENCE [LARGE SCALE GENOMIC DNA]</scope>
    <source>
        <strain evidence="3">LY-2023</strain>
        <tissue evidence="3">Leaf</tissue>
    </source>
</reference>
<keyword evidence="4" id="KW-1185">Reference proteome</keyword>
<name>A0AAN9K6C8_CLITE</name>
<feature type="compositionally biased region" description="Acidic residues" evidence="1">
    <location>
        <begin position="582"/>
        <end position="595"/>
    </location>
</feature>
<protein>
    <recommendedName>
        <fullName evidence="2">FMR1-interacting protein 1 conserved domain-containing protein</fullName>
    </recommendedName>
</protein>